<sequence>DHLTIFNYIYDKDNEVTESLTDNEILKIVKSKNREKEEKERDPIKIKLEFGEVEEKVKALRKLHKRVRLNIVKNLKQTDLNYFLNTE</sequence>
<accession>A0ACA9P5U0</accession>
<reference evidence="1" key="1">
    <citation type="submission" date="2021-06" db="EMBL/GenBank/DDBJ databases">
        <authorList>
            <person name="Kallberg Y."/>
            <person name="Tangrot J."/>
            <person name="Rosling A."/>
        </authorList>
    </citation>
    <scope>NUCLEOTIDE SEQUENCE</scope>
    <source>
        <strain evidence="1">28 12/20/2015</strain>
    </source>
</reference>
<name>A0ACA9P5U0_9GLOM</name>
<feature type="non-terminal residue" evidence="1">
    <location>
        <position position="1"/>
    </location>
</feature>
<dbReference type="EMBL" id="CAJVPW010020475">
    <property type="protein sequence ID" value="CAG8689273.1"/>
    <property type="molecule type" value="Genomic_DNA"/>
</dbReference>
<keyword evidence="2" id="KW-1185">Reference proteome</keyword>
<evidence type="ECO:0000313" key="1">
    <source>
        <dbReference type="EMBL" id="CAG8689273.1"/>
    </source>
</evidence>
<gene>
    <name evidence="1" type="ORF">SPELUC_LOCUS10660</name>
</gene>
<proteinExistence type="predicted"/>
<organism evidence="1 2">
    <name type="scientific">Cetraspora pellucida</name>
    <dbReference type="NCBI Taxonomy" id="1433469"/>
    <lineage>
        <taxon>Eukaryota</taxon>
        <taxon>Fungi</taxon>
        <taxon>Fungi incertae sedis</taxon>
        <taxon>Mucoromycota</taxon>
        <taxon>Glomeromycotina</taxon>
        <taxon>Glomeromycetes</taxon>
        <taxon>Diversisporales</taxon>
        <taxon>Gigasporaceae</taxon>
        <taxon>Cetraspora</taxon>
    </lineage>
</organism>
<protein>
    <submittedName>
        <fullName evidence="1">2248_t:CDS:1</fullName>
    </submittedName>
</protein>
<dbReference type="Proteomes" id="UP000789366">
    <property type="component" value="Unassembled WGS sequence"/>
</dbReference>
<evidence type="ECO:0000313" key="2">
    <source>
        <dbReference type="Proteomes" id="UP000789366"/>
    </source>
</evidence>
<comment type="caution">
    <text evidence="1">The sequence shown here is derived from an EMBL/GenBank/DDBJ whole genome shotgun (WGS) entry which is preliminary data.</text>
</comment>